<keyword evidence="2" id="KW-1185">Reference proteome</keyword>
<protein>
    <submittedName>
        <fullName evidence="1">Uncharacterized protein</fullName>
    </submittedName>
</protein>
<dbReference type="Proteomes" id="UP001162483">
    <property type="component" value="Unassembled WGS sequence"/>
</dbReference>
<name>A0ABN9H6A5_9NEOB</name>
<feature type="non-terminal residue" evidence="1">
    <location>
        <position position="58"/>
    </location>
</feature>
<accession>A0ABN9H6A5</accession>
<evidence type="ECO:0000313" key="2">
    <source>
        <dbReference type="Proteomes" id="UP001162483"/>
    </source>
</evidence>
<dbReference type="EMBL" id="CATNWA010020093">
    <property type="protein sequence ID" value="CAI9616654.1"/>
    <property type="molecule type" value="Genomic_DNA"/>
</dbReference>
<proteinExistence type="predicted"/>
<gene>
    <name evidence="1" type="ORF">SPARVUS_LOCUS15420887</name>
</gene>
<evidence type="ECO:0000313" key="1">
    <source>
        <dbReference type="EMBL" id="CAI9616654.1"/>
    </source>
</evidence>
<comment type="caution">
    <text evidence="1">The sequence shown here is derived from an EMBL/GenBank/DDBJ whole genome shotgun (WGS) entry which is preliminary data.</text>
</comment>
<reference evidence="1" key="1">
    <citation type="submission" date="2023-05" db="EMBL/GenBank/DDBJ databases">
        <authorList>
            <person name="Stuckert A."/>
        </authorList>
    </citation>
    <scope>NUCLEOTIDE SEQUENCE</scope>
</reference>
<organism evidence="1 2">
    <name type="scientific">Staurois parvus</name>
    <dbReference type="NCBI Taxonomy" id="386267"/>
    <lineage>
        <taxon>Eukaryota</taxon>
        <taxon>Metazoa</taxon>
        <taxon>Chordata</taxon>
        <taxon>Craniata</taxon>
        <taxon>Vertebrata</taxon>
        <taxon>Euteleostomi</taxon>
        <taxon>Amphibia</taxon>
        <taxon>Batrachia</taxon>
        <taxon>Anura</taxon>
        <taxon>Neobatrachia</taxon>
        <taxon>Ranoidea</taxon>
        <taxon>Ranidae</taxon>
        <taxon>Staurois</taxon>
    </lineage>
</organism>
<sequence>MCTWLRVQSVLSGDKTGKEKRIKQPFCTMQRINTLGFPSEYKKHTLLHIQTDFTVVDL</sequence>